<name>A0A1N7MY89_9GAMM</name>
<dbReference type="EMBL" id="FTOE01000007">
    <property type="protein sequence ID" value="SIS90988.1"/>
    <property type="molecule type" value="Genomic_DNA"/>
</dbReference>
<dbReference type="STRING" id="619304.SAMN05421760_107107"/>
<dbReference type="AlphaFoldDB" id="A0A1N7MY89"/>
<dbReference type="GO" id="GO:0004803">
    <property type="term" value="F:transposase activity"/>
    <property type="evidence" value="ECO:0007669"/>
    <property type="project" value="InterPro"/>
</dbReference>
<evidence type="ECO:0000313" key="3">
    <source>
        <dbReference type="Proteomes" id="UP000185999"/>
    </source>
</evidence>
<dbReference type="PANTHER" id="PTHR34322:SF2">
    <property type="entry name" value="TRANSPOSASE IS200-LIKE DOMAIN-CONTAINING PROTEIN"/>
    <property type="match status" value="1"/>
</dbReference>
<dbReference type="GO" id="GO:0003677">
    <property type="term" value="F:DNA binding"/>
    <property type="evidence" value="ECO:0007669"/>
    <property type="project" value="InterPro"/>
</dbReference>
<organism evidence="2 3">
    <name type="scientific">Neptunomonas antarctica</name>
    <dbReference type="NCBI Taxonomy" id="619304"/>
    <lineage>
        <taxon>Bacteria</taxon>
        <taxon>Pseudomonadati</taxon>
        <taxon>Pseudomonadota</taxon>
        <taxon>Gammaproteobacteria</taxon>
        <taxon>Oceanospirillales</taxon>
        <taxon>Oceanospirillaceae</taxon>
        <taxon>Neptunomonas</taxon>
    </lineage>
</organism>
<sequence>MPRANRYFLPGLIWHITHRCHKKEFLLKFARDRECWLGWLFEAKKRYGLCVLNYVVTSNHIHLLVKDTNPHVIAKSLQLIAGRTAQEYNQRKQRKGAFWEDRYHATAIASDEHFLRCLVYIDMNMVRAGVVQHPAEWAHGGYRAIQQPLKRYRIIDIPALMALGGFNDIATMQQQLRQWLNEELEIKNSIRDKAWSESLAVGSEEFVEKVQTLLGAKATKRKVIEIAGKHALREQSASYNIVSSAVNTCLRQDNRFLWDDF</sequence>
<evidence type="ECO:0000313" key="2">
    <source>
        <dbReference type="EMBL" id="SIS90988.1"/>
    </source>
</evidence>
<gene>
    <name evidence="2" type="ORF">SAMN05421760_107107</name>
</gene>
<protein>
    <submittedName>
        <fullName evidence="2">Putative transposase</fullName>
    </submittedName>
</protein>
<dbReference type="Proteomes" id="UP000185999">
    <property type="component" value="Unassembled WGS sequence"/>
</dbReference>
<dbReference type="InterPro" id="IPR002686">
    <property type="entry name" value="Transposase_17"/>
</dbReference>
<reference evidence="3" key="1">
    <citation type="submission" date="2017-01" db="EMBL/GenBank/DDBJ databases">
        <authorList>
            <person name="Varghese N."/>
            <person name="Submissions S."/>
        </authorList>
    </citation>
    <scope>NUCLEOTIDE SEQUENCE [LARGE SCALE GENOMIC DNA]</scope>
    <source>
        <strain evidence="3">DSM 22306</strain>
    </source>
</reference>
<keyword evidence="3" id="KW-1185">Reference proteome</keyword>
<proteinExistence type="predicted"/>
<dbReference type="PANTHER" id="PTHR34322">
    <property type="entry name" value="TRANSPOSASE, Y1_TNP DOMAIN-CONTAINING"/>
    <property type="match status" value="1"/>
</dbReference>
<dbReference type="Gene3D" id="3.30.70.1290">
    <property type="entry name" value="Transposase IS200-like"/>
    <property type="match status" value="1"/>
</dbReference>
<dbReference type="Pfam" id="PF01797">
    <property type="entry name" value="Y1_Tnp"/>
    <property type="match status" value="1"/>
</dbReference>
<dbReference type="SMART" id="SM01321">
    <property type="entry name" value="Y1_Tnp"/>
    <property type="match status" value="1"/>
</dbReference>
<evidence type="ECO:0000259" key="1">
    <source>
        <dbReference type="SMART" id="SM01321"/>
    </source>
</evidence>
<feature type="domain" description="Transposase IS200-like" evidence="1">
    <location>
        <begin position="9"/>
        <end position="124"/>
    </location>
</feature>
<dbReference type="InterPro" id="IPR036515">
    <property type="entry name" value="Transposase_17_sf"/>
</dbReference>
<dbReference type="RefSeq" id="WP_054340784.1">
    <property type="nucleotide sequence ID" value="NZ_FTOE01000007.1"/>
</dbReference>
<dbReference type="GO" id="GO:0006313">
    <property type="term" value="P:DNA transposition"/>
    <property type="evidence" value="ECO:0007669"/>
    <property type="project" value="InterPro"/>
</dbReference>
<accession>A0A1N7MY89</accession>
<dbReference type="SUPFAM" id="SSF143422">
    <property type="entry name" value="Transposase IS200-like"/>
    <property type="match status" value="1"/>
</dbReference>